<proteinExistence type="predicted"/>
<gene>
    <name evidence="1" type="ORF">SDC9_119081</name>
</gene>
<dbReference type="Gene3D" id="2.40.128.690">
    <property type="entry name" value="YycH protein, domain 3-like"/>
    <property type="match status" value="1"/>
</dbReference>
<name>A0A645C408_9ZZZZ</name>
<sequence>MIEGTNIIFIINKDGVAQFNSYGSIYSIEEIKEENPKLIDINTAIDTVGSIYTNIITEDKITITDISLEYIPIQNNKNSSEYEMIPSWCFEVEINGFNKKINEESKTINYININAITGEEII</sequence>
<dbReference type="AlphaFoldDB" id="A0A645C408"/>
<evidence type="ECO:0000313" key="1">
    <source>
        <dbReference type="EMBL" id="MPM72108.1"/>
    </source>
</evidence>
<organism evidence="1">
    <name type="scientific">bioreactor metagenome</name>
    <dbReference type="NCBI Taxonomy" id="1076179"/>
    <lineage>
        <taxon>unclassified sequences</taxon>
        <taxon>metagenomes</taxon>
        <taxon>ecological metagenomes</taxon>
    </lineage>
</organism>
<protein>
    <submittedName>
        <fullName evidence="1">Uncharacterized protein</fullName>
    </submittedName>
</protein>
<dbReference type="EMBL" id="VSSQ01024533">
    <property type="protein sequence ID" value="MPM72108.1"/>
    <property type="molecule type" value="Genomic_DNA"/>
</dbReference>
<reference evidence="1" key="1">
    <citation type="submission" date="2019-08" db="EMBL/GenBank/DDBJ databases">
        <authorList>
            <person name="Kucharzyk K."/>
            <person name="Murdoch R.W."/>
            <person name="Higgins S."/>
            <person name="Loffler F."/>
        </authorList>
    </citation>
    <scope>NUCLEOTIDE SEQUENCE</scope>
</reference>
<accession>A0A645C408</accession>
<comment type="caution">
    <text evidence="1">The sequence shown here is derived from an EMBL/GenBank/DDBJ whole genome shotgun (WGS) entry which is preliminary data.</text>
</comment>